<gene>
    <name evidence="5" type="ORF">APZ42_026948</name>
</gene>
<dbReference type="PANTHER" id="PTHR24252">
    <property type="entry name" value="ACROSIN-RELATED"/>
    <property type="match status" value="1"/>
</dbReference>
<dbReference type="GO" id="GO:0006508">
    <property type="term" value="P:proteolysis"/>
    <property type="evidence" value="ECO:0007669"/>
    <property type="project" value="UniProtKB-KW"/>
</dbReference>
<dbReference type="CDD" id="cd00190">
    <property type="entry name" value="Tryp_SPc"/>
    <property type="match status" value="1"/>
</dbReference>
<dbReference type="GO" id="GO:0004252">
    <property type="term" value="F:serine-type endopeptidase activity"/>
    <property type="evidence" value="ECO:0007669"/>
    <property type="project" value="InterPro"/>
</dbReference>
<keyword evidence="6" id="KW-1185">Reference proteome</keyword>
<dbReference type="AlphaFoldDB" id="A0A164RT81"/>
<dbReference type="EMBL" id="LRGB01002140">
    <property type="protein sequence ID" value="KZS08918.1"/>
    <property type="molecule type" value="Genomic_DNA"/>
</dbReference>
<feature type="domain" description="Peptidase S1" evidence="4">
    <location>
        <begin position="149"/>
        <end position="433"/>
    </location>
</feature>
<evidence type="ECO:0000256" key="3">
    <source>
        <dbReference type="SAM" id="SignalP"/>
    </source>
</evidence>
<dbReference type="Gene3D" id="2.40.10.10">
    <property type="entry name" value="Trypsin-like serine proteases"/>
    <property type="match status" value="1"/>
</dbReference>
<dbReference type="Proteomes" id="UP000076858">
    <property type="component" value="Unassembled WGS sequence"/>
</dbReference>
<protein>
    <recommendedName>
        <fullName evidence="4">Peptidase S1 domain-containing protein</fullName>
    </recommendedName>
</protein>
<organism evidence="5 6">
    <name type="scientific">Daphnia magna</name>
    <dbReference type="NCBI Taxonomy" id="35525"/>
    <lineage>
        <taxon>Eukaryota</taxon>
        <taxon>Metazoa</taxon>
        <taxon>Ecdysozoa</taxon>
        <taxon>Arthropoda</taxon>
        <taxon>Crustacea</taxon>
        <taxon>Branchiopoda</taxon>
        <taxon>Diplostraca</taxon>
        <taxon>Cladocera</taxon>
        <taxon>Anomopoda</taxon>
        <taxon>Daphniidae</taxon>
        <taxon>Daphnia</taxon>
    </lineage>
</organism>
<keyword evidence="2" id="KW-0720">Serine protease</keyword>
<dbReference type="PRINTS" id="PR00722">
    <property type="entry name" value="CHYMOTRYPSIN"/>
</dbReference>
<dbReference type="InterPro" id="IPR018114">
    <property type="entry name" value="TRYPSIN_HIS"/>
</dbReference>
<dbReference type="InterPro" id="IPR001254">
    <property type="entry name" value="Trypsin_dom"/>
</dbReference>
<dbReference type="PANTHER" id="PTHR24252:SF12">
    <property type="entry name" value="TRANSMEMBRANE SERINE PROTEASE 7"/>
    <property type="match status" value="1"/>
</dbReference>
<keyword evidence="2" id="KW-0378">Hydrolase</keyword>
<dbReference type="InterPro" id="IPR001314">
    <property type="entry name" value="Peptidase_S1A"/>
</dbReference>
<proteinExistence type="predicted"/>
<evidence type="ECO:0000313" key="5">
    <source>
        <dbReference type="EMBL" id="KZS08918.1"/>
    </source>
</evidence>
<dbReference type="PROSITE" id="PS00135">
    <property type="entry name" value="TRYPSIN_SER"/>
    <property type="match status" value="1"/>
</dbReference>
<keyword evidence="3" id="KW-0732">Signal</keyword>
<dbReference type="OrthoDB" id="8440449at2759"/>
<feature type="signal peptide" evidence="3">
    <location>
        <begin position="1"/>
        <end position="25"/>
    </location>
</feature>
<keyword evidence="1" id="KW-1015">Disulfide bond</keyword>
<dbReference type="InterPro" id="IPR033116">
    <property type="entry name" value="TRYPSIN_SER"/>
</dbReference>
<dbReference type="SMART" id="SM00020">
    <property type="entry name" value="Tryp_SPc"/>
    <property type="match status" value="1"/>
</dbReference>
<dbReference type="SUPFAM" id="SSF50494">
    <property type="entry name" value="Trypsin-like serine proteases"/>
    <property type="match status" value="1"/>
</dbReference>
<evidence type="ECO:0000256" key="1">
    <source>
        <dbReference type="ARBA" id="ARBA00023157"/>
    </source>
</evidence>
<dbReference type="PROSITE" id="PS50240">
    <property type="entry name" value="TRYPSIN_DOM"/>
    <property type="match status" value="1"/>
</dbReference>
<dbReference type="STRING" id="35525.A0A164RT81"/>
<dbReference type="Pfam" id="PF00089">
    <property type="entry name" value="Trypsin"/>
    <property type="match status" value="1"/>
</dbReference>
<comment type="caution">
    <text evidence="5">The sequence shown here is derived from an EMBL/GenBank/DDBJ whole genome shotgun (WGS) entry which is preliminary data.</text>
</comment>
<name>A0A164RT81_9CRUS</name>
<evidence type="ECO:0000259" key="4">
    <source>
        <dbReference type="PROSITE" id="PS50240"/>
    </source>
</evidence>
<dbReference type="InterPro" id="IPR009003">
    <property type="entry name" value="Peptidase_S1_PA"/>
</dbReference>
<dbReference type="InterPro" id="IPR043504">
    <property type="entry name" value="Peptidase_S1_PA_chymotrypsin"/>
</dbReference>
<sequence length="433" mass="46610">MGTMKVNEFAAVFVAAIALLVQVDGRIYQTNDAIVFEIDRASDGSFLAKSFPFSQSDFMPIKNFLNSGLVPNSHIPFVEPIAEVNSYSIGLHPQQQGPIFYSWLHHPFVYDGGYGIPAIGSIRAGQTIKQETKQNSVPCGAGPDDQNQIVSGTEATPNSWPFIVGFMRPGSGIVHCGGSLISEKNILTAAHCFEQMSMYELSQYVVKLGMHDRGDGDQKGDDAIMTRRISRIALHKAYNNRNFGFDIAIITMDSPVTYSKAISPVCLAPASGELDLYTGKKASVMGWGRTILSKGYTHGHVIVGSQKLTQSEVPIISNGECRQNMPSTVNIVNHMLCVSAAQSSTCQGDSGGPLVVQSEPGGAWHQVGIASFGPFGVATRKGYAIKNYTLYETGPQTPAVSSRGQVRASSIPVPILLEFPQDESDAVWNAAVL</sequence>
<keyword evidence="2" id="KW-0645">Protease</keyword>
<evidence type="ECO:0000313" key="6">
    <source>
        <dbReference type="Proteomes" id="UP000076858"/>
    </source>
</evidence>
<evidence type="ECO:0000256" key="2">
    <source>
        <dbReference type="RuleBase" id="RU363034"/>
    </source>
</evidence>
<accession>A0A164RT81</accession>
<feature type="chain" id="PRO_5007852985" description="Peptidase S1 domain-containing protein" evidence="3">
    <location>
        <begin position="26"/>
        <end position="433"/>
    </location>
</feature>
<reference evidence="5 6" key="1">
    <citation type="submission" date="2016-03" db="EMBL/GenBank/DDBJ databases">
        <title>EvidentialGene: Evidence-directed Construction of Genes on Genomes.</title>
        <authorList>
            <person name="Gilbert D.G."/>
            <person name="Choi J.-H."/>
            <person name="Mockaitis K."/>
            <person name="Colbourne J."/>
            <person name="Pfrender M."/>
        </authorList>
    </citation>
    <scope>NUCLEOTIDE SEQUENCE [LARGE SCALE GENOMIC DNA]</scope>
    <source>
        <strain evidence="5 6">Xinb3</strain>
        <tissue evidence="5">Complete organism</tissue>
    </source>
</reference>
<dbReference type="FunFam" id="2.40.10.10:FF:000068">
    <property type="entry name" value="transmembrane protease serine 2"/>
    <property type="match status" value="1"/>
</dbReference>
<dbReference type="PROSITE" id="PS00134">
    <property type="entry name" value="TRYPSIN_HIS"/>
    <property type="match status" value="1"/>
</dbReference>